<dbReference type="SMART" id="SM00507">
    <property type="entry name" value="HNHc"/>
    <property type="match status" value="1"/>
</dbReference>
<organism evidence="3 4">
    <name type="scientific">Paracoccus haeundaensis</name>
    <dbReference type="NCBI Taxonomy" id="225362"/>
    <lineage>
        <taxon>Bacteria</taxon>
        <taxon>Pseudomonadati</taxon>
        <taxon>Pseudomonadota</taxon>
        <taxon>Alphaproteobacteria</taxon>
        <taxon>Rhodobacterales</taxon>
        <taxon>Paracoccaceae</taxon>
        <taxon>Paracoccus</taxon>
    </lineage>
</organism>
<keyword evidence="3" id="KW-0378">Hydrolase</keyword>
<keyword evidence="4" id="KW-1185">Reference proteome</keyword>
<evidence type="ECO:0000313" key="4">
    <source>
        <dbReference type="Proteomes" id="UP000304880"/>
    </source>
</evidence>
<evidence type="ECO:0000256" key="1">
    <source>
        <dbReference type="SAM" id="MobiDB-lite"/>
    </source>
</evidence>
<feature type="compositionally biased region" description="Basic and acidic residues" evidence="1">
    <location>
        <begin position="83"/>
        <end position="93"/>
    </location>
</feature>
<dbReference type="GO" id="GO:0004519">
    <property type="term" value="F:endonuclease activity"/>
    <property type="evidence" value="ECO:0007669"/>
    <property type="project" value="UniProtKB-KW"/>
</dbReference>
<dbReference type="CDD" id="cd00085">
    <property type="entry name" value="HNHc"/>
    <property type="match status" value="1"/>
</dbReference>
<protein>
    <submittedName>
        <fullName evidence="3">HNH endonuclease</fullName>
    </submittedName>
</protein>
<dbReference type="Gene3D" id="1.10.30.50">
    <property type="match status" value="1"/>
</dbReference>
<gene>
    <name evidence="3" type="ORF">FHD67_00780</name>
</gene>
<dbReference type="Proteomes" id="UP000304880">
    <property type="component" value="Unassembled WGS sequence"/>
</dbReference>
<comment type="caution">
    <text evidence="3">The sequence shown here is derived from an EMBL/GenBank/DDBJ whole genome shotgun (WGS) entry which is preliminary data.</text>
</comment>
<proteinExistence type="predicted"/>
<dbReference type="EMBL" id="VDDC01000001">
    <property type="protein sequence ID" value="TNH41282.1"/>
    <property type="molecule type" value="Genomic_DNA"/>
</dbReference>
<dbReference type="GO" id="GO:0008270">
    <property type="term" value="F:zinc ion binding"/>
    <property type="evidence" value="ECO:0007669"/>
    <property type="project" value="InterPro"/>
</dbReference>
<dbReference type="AlphaFoldDB" id="A0A5C4RBJ8"/>
<dbReference type="Pfam" id="PF01844">
    <property type="entry name" value="HNH"/>
    <property type="match status" value="1"/>
</dbReference>
<dbReference type="GO" id="GO:0003676">
    <property type="term" value="F:nucleic acid binding"/>
    <property type="evidence" value="ECO:0007669"/>
    <property type="project" value="InterPro"/>
</dbReference>
<feature type="domain" description="HNH nuclease" evidence="2">
    <location>
        <begin position="52"/>
        <end position="104"/>
    </location>
</feature>
<feature type="compositionally biased region" description="Basic residues" evidence="1">
    <location>
        <begin position="100"/>
        <end position="121"/>
    </location>
</feature>
<accession>A0A5C4RBJ8</accession>
<sequence>MPARAPRICSCGQLVPSGAQCPCQIRGAAARKARFDKTRPNSSQRGYSGSWERMAARWRRGKPCAWPGCKMGAEVVDHIIPHKGDPKLRDDPKNWQGLCAHHHNSAKQRQDRRRASTRTTS</sequence>
<reference evidence="3 4" key="1">
    <citation type="submission" date="2019-06" db="EMBL/GenBank/DDBJ databases">
        <authorList>
            <person name="Li J."/>
        </authorList>
    </citation>
    <scope>NUCLEOTIDE SEQUENCE [LARGE SCALE GENOMIC DNA]</scope>
    <source>
        <strain evidence="3 4">CGMCC 1.8012</strain>
    </source>
</reference>
<dbReference type="RefSeq" id="WP_139597496.1">
    <property type="nucleotide sequence ID" value="NZ_VDDC01000001.1"/>
</dbReference>
<name>A0A5C4RBJ8_9RHOB</name>
<evidence type="ECO:0000259" key="2">
    <source>
        <dbReference type="SMART" id="SM00507"/>
    </source>
</evidence>
<keyword evidence="3" id="KW-0255">Endonuclease</keyword>
<evidence type="ECO:0000313" key="3">
    <source>
        <dbReference type="EMBL" id="TNH41282.1"/>
    </source>
</evidence>
<keyword evidence="3" id="KW-0540">Nuclease</keyword>
<feature type="region of interest" description="Disordered" evidence="1">
    <location>
        <begin position="83"/>
        <end position="121"/>
    </location>
</feature>
<dbReference type="InterPro" id="IPR003615">
    <property type="entry name" value="HNH_nuc"/>
</dbReference>
<dbReference type="InterPro" id="IPR002711">
    <property type="entry name" value="HNH"/>
</dbReference>